<gene>
    <name evidence="2" type="ORF">GMBLW1_31020</name>
</gene>
<keyword evidence="3" id="KW-1185">Reference proteome</keyword>
<evidence type="ECO:0000313" key="2">
    <source>
        <dbReference type="EMBL" id="VIP00858.1"/>
    </source>
</evidence>
<evidence type="ECO:0000256" key="1">
    <source>
        <dbReference type="SAM" id="MobiDB-lite"/>
    </source>
</evidence>
<dbReference type="KEGG" id="tim:GMBLW1_31020"/>
<feature type="region of interest" description="Disordered" evidence="1">
    <location>
        <begin position="306"/>
        <end position="325"/>
    </location>
</feature>
<name>A0A6C2YH59_9BACT</name>
<evidence type="ECO:0000313" key="3">
    <source>
        <dbReference type="Proteomes" id="UP000464378"/>
    </source>
</evidence>
<protein>
    <submittedName>
        <fullName evidence="2">Uncharacterized protein</fullName>
    </submittedName>
</protein>
<reference evidence="2" key="1">
    <citation type="submission" date="2019-04" db="EMBL/GenBank/DDBJ databases">
        <authorList>
            <consortium name="Science for Life Laboratories"/>
        </authorList>
    </citation>
    <scope>NUCLEOTIDE SEQUENCE</scope>
    <source>
        <strain evidence="2">MBLW1</strain>
    </source>
</reference>
<sequence length="648" mass="71138">MRRFPVWCRFGIGVGWLLSGLIVGLTATAAELVLRDGRRVDGTLRWQSPNTRPIDGPSFLDSQGQPIPRDAWDSIQESRSQPAPMAALWPLRLHLDQGDSLLVAPQGDALAVAPQKDSLSVRTSWQAANAAPLAIPLAEVRALAVDGPWRPIWLADAESPPTTRVNPQTNTNPTVPTSPPRPMPSIDPRSPLEGKAAFAFAIVDQSLAIPLPKSLPEGRLRGWVRMSGPVNGLRAVLVARFGKQTIRVPFSPTPARVESAPKGPAASGATVDFPIRIGETWQRFDWEWSATARLLAIDDRVPWQQRRPAAPTATRGATADTGADPAWEPLESLEIRLEAVSTAPPDANGISGRLLVDALSLAVPRSVRDRDFRPATGEVPTRDRLTLWTGEERFGLPQNLSPMGVRWKSPLGTDAFDWTIARAWLPRRRPVTLPMPLPIPTVENPGITRGWQVRLTICADDDLRDTLTGPVQSISATHWEIAHLSLGVVRIPISRIERITWLGVRAERWLERTPIHLGRVFDGRLEPPEPVGTFREWAFDWNDPAPPTLEILVGNLAGPEDSPAARDAIRQKIGLTEVRMNGNLVGTLNSFVGRRSRVPTRIRIPINPAWIRPEANRLRISGPTEAVPGDVGSCVIHQIRLIDLPPTP</sequence>
<dbReference type="AlphaFoldDB" id="A0A6C2YH59"/>
<feature type="region of interest" description="Disordered" evidence="1">
    <location>
        <begin position="158"/>
        <end position="182"/>
    </location>
</feature>
<feature type="compositionally biased region" description="Low complexity" evidence="1">
    <location>
        <begin position="160"/>
        <end position="175"/>
    </location>
</feature>
<proteinExistence type="predicted"/>
<dbReference type="RefSeq" id="WP_162656023.1">
    <property type="nucleotide sequence ID" value="NZ_LR593887.1"/>
</dbReference>
<dbReference type="InParanoid" id="A0A6C2YH59"/>
<organism evidence="2">
    <name type="scientific">Tuwongella immobilis</name>
    <dbReference type="NCBI Taxonomy" id="692036"/>
    <lineage>
        <taxon>Bacteria</taxon>
        <taxon>Pseudomonadati</taxon>
        <taxon>Planctomycetota</taxon>
        <taxon>Planctomycetia</taxon>
        <taxon>Gemmatales</taxon>
        <taxon>Gemmataceae</taxon>
        <taxon>Tuwongella</taxon>
    </lineage>
</organism>
<dbReference type="EMBL" id="LR586016">
    <property type="protein sequence ID" value="VIP00858.1"/>
    <property type="molecule type" value="Genomic_DNA"/>
</dbReference>
<accession>A0A6C2YH59</accession>
<dbReference type="EMBL" id="LR593887">
    <property type="protein sequence ID" value="VTR97134.1"/>
    <property type="molecule type" value="Genomic_DNA"/>
</dbReference>
<dbReference type="Proteomes" id="UP000464378">
    <property type="component" value="Chromosome"/>
</dbReference>